<comment type="caution">
    <text evidence="2">The sequence shown here is derived from an EMBL/GenBank/DDBJ whole genome shotgun (WGS) entry which is preliminary data.</text>
</comment>
<sequence>MNWSKILPYVLLVAVIVFGGYQFKQHQEVKADYQALDSKYDALKHNSKQEVQEDATKFIKAFYNYKDRPKRENIEGLATKEVQDTLFQTYEALDKEFERPKKIDYSSEAKDITIYHARDEYESKAKVLATLTSEITINKKKTHSNIIAELNLKLQDGQWIVTGYKTLEDVSEFQGS</sequence>
<feature type="transmembrane region" description="Helical" evidence="1">
    <location>
        <begin position="6"/>
        <end position="23"/>
    </location>
</feature>
<gene>
    <name evidence="2" type="ORF">SAMN02745910_04656</name>
</gene>
<dbReference type="GeneID" id="93713182"/>
<keyword evidence="1" id="KW-0812">Transmembrane</keyword>
<keyword evidence="1" id="KW-0472">Membrane</keyword>
<protein>
    <recommendedName>
        <fullName evidence="4">DUF3828 domain-containing protein</fullName>
    </recommendedName>
</protein>
<name>A0A1I6BZZ4_9BACI</name>
<dbReference type="EMBL" id="FOXX01000019">
    <property type="protein sequence ID" value="SFQ86508.1"/>
    <property type="molecule type" value="Genomic_DNA"/>
</dbReference>
<organism evidence="2 3">
    <name type="scientific">Priestia endophytica DSM 13796</name>
    <dbReference type="NCBI Taxonomy" id="1121089"/>
    <lineage>
        <taxon>Bacteria</taxon>
        <taxon>Bacillati</taxon>
        <taxon>Bacillota</taxon>
        <taxon>Bacilli</taxon>
        <taxon>Bacillales</taxon>
        <taxon>Bacillaceae</taxon>
        <taxon>Priestia</taxon>
    </lineage>
</organism>
<proteinExistence type="predicted"/>
<keyword evidence="1" id="KW-1133">Transmembrane helix</keyword>
<accession>A0A1I6BZZ4</accession>
<evidence type="ECO:0000256" key="1">
    <source>
        <dbReference type="SAM" id="Phobius"/>
    </source>
</evidence>
<evidence type="ECO:0000313" key="2">
    <source>
        <dbReference type="EMBL" id="SFQ86508.1"/>
    </source>
</evidence>
<evidence type="ECO:0008006" key="4">
    <source>
        <dbReference type="Google" id="ProtNLM"/>
    </source>
</evidence>
<dbReference type="Proteomes" id="UP000182762">
    <property type="component" value="Unassembled WGS sequence"/>
</dbReference>
<keyword evidence="3" id="KW-1185">Reference proteome</keyword>
<dbReference type="RefSeq" id="WP_061802894.1">
    <property type="nucleotide sequence ID" value="NZ_FOXX01000019.1"/>
</dbReference>
<evidence type="ECO:0000313" key="3">
    <source>
        <dbReference type="Proteomes" id="UP000182762"/>
    </source>
</evidence>
<reference evidence="2 3" key="1">
    <citation type="submission" date="2016-10" db="EMBL/GenBank/DDBJ databases">
        <authorList>
            <person name="Varghese N."/>
            <person name="Submissions S."/>
        </authorList>
    </citation>
    <scope>NUCLEOTIDE SEQUENCE [LARGE SCALE GENOMIC DNA]</scope>
    <source>
        <strain evidence="2 3">DSM 13796</strain>
    </source>
</reference>